<keyword evidence="1" id="KW-1133">Transmembrane helix</keyword>
<proteinExistence type="predicted"/>
<evidence type="ECO:0000313" key="2">
    <source>
        <dbReference type="EMBL" id="TDT15926.1"/>
    </source>
</evidence>
<keyword evidence="3" id="KW-1185">Reference proteome</keyword>
<feature type="transmembrane region" description="Helical" evidence="1">
    <location>
        <begin position="52"/>
        <end position="73"/>
    </location>
</feature>
<evidence type="ECO:0000256" key="1">
    <source>
        <dbReference type="SAM" id="Phobius"/>
    </source>
</evidence>
<gene>
    <name evidence="2" type="ORF">BDK89_1507</name>
</gene>
<organism evidence="2 3">
    <name type="scientific">Ilumatobacter fluminis</name>
    <dbReference type="NCBI Taxonomy" id="467091"/>
    <lineage>
        <taxon>Bacteria</taxon>
        <taxon>Bacillati</taxon>
        <taxon>Actinomycetota</taxon>
        <taxon>Acidimicrobiia</taxon>
        <taxon>Acidimicrobiales</taxon>
        <taxon>Ilumatobacteraceae</taxon>
        <taxon>Ilumatobacter</taxon>
    </lineage>
</organism>
<keyword evidence="1" id="KW-0472">Membrane</keyword>
<evidence type="ECO:0000313" key="3">
    <source>
        <dbReference type="Proteomes" id="UP000294558"/>
    </source>
</evidence>
<feature type="transmembrane region" description="Helical" evidence="1">
    <location>
        <begin position="12"/>
        <end position="37"/>
    </location>
</feature>
<dbReference type="RefSeq" id="WP_133868338.1">
    <property type="nucleotide sequence ID" value="NZ_JAVJPS010000036.1"/>
</dbReference>
<name>A0A4R7I066_9ACTN</name>
<accession>A0A4R7I066</accession>
<comment type="caution">
    <text evidence="2">The sequence shown here is derived from an EMBL/GenBank/DDBJ whole genome shotgun (WGS) entry which is preliminary data.</text>
</comment>
<keyword evidence="1" id="KW-0812">Transmembrane</keyword>
<dbReference type="EMBL" id="SOAU01000001">
    <property type="protein sequence ID" value="TDT15926.1"/>
    <property type="molecule type" value="Genomic_DNA"/>
</dbReference>
<protein>
    <submittedName>
        <fullName evidence="2">Uncharacterized protein</fullName>
    </submittedName>
</protein>
<sequence length="93" mass="9494">MSESRPLSAIPPVAARAIAFVTILLGGLAGGLIGYALVDLQTSGDNTVAKGFGLLIGAVLCAAGLAIVAVLALRAMGEWREINDRERAGHAPR</sequence>
<dbReference type="Proteomes" id="UP000294558">
    <property type="component" value="Unassembled WGS sequence"/>
</dbReference>
<dbReference type="AlphaFoldDB" id="A0A4R7I066"/>
<reference evidence="2 3" key="1">
    <citation type="submission" date="2019-03" db="EMBL/GenBank/DDBJ databases">
        <title>Sequencing the genomes of 1000 actinobacteria strains.</title>
        <authorList>
            <person name="Klenk H.-P."/>
        </authorList>
    </citation>
    <scope>NUCLEOTIDE SEQUENCE [LARGE SCALE GENOMIC DNA]</scope>
    <source>
        <strain evidence="2 3">DSM 18936</strain>
    </source>
</reference>